<protein>
    <submittedName>
        <fullName evidence="2">Uncharacterized protein</fullName>
    </submittedName>
</protein>
<accession>A0A8S2X9X3</accession>
<evidence type="ECO:0000256" key="1">
    <source>
        <dbReference type="SAM" id="MobiDB-lite"/>
    </source>
</evidence>
<name>A0A8S2X9X3_9BILA</name>
<proteinExistence type="predicted"/>
<dbReference type="AlphaFoldDB" id="A0A8S2X9X3"/>
<evidence type="ECO:0000313" key="3">
    <source>
        <dbReference type="Proteomes" id="UP000681722"/>
    </source>
</evidence>
<feature type="compositionally biased region" description="Basic and acidic residues" evidence="1">
    <location>
        <begin position="52"/>
        <end position="62"/>
    </location>
</feature>
<gene>
    <name evidence="2" type="ORF">SRO942_LOCUS44116</name>
</gene>
<reference evidence="2" key="1">
    <citation type="submission" date="2021-02" db="EMBL/GenBank/DDBJ databases">
        <authorList>
            <person name="Nowell W R."/>
        </authorList>
    </citation>
    <scope>NUCLEOTIDE SEQUENCE</scope>
</reference>
<sequence length="62" mass="7226">NKLLRALNMNMEDNGENDVLDALVENVFHDLGTFRVSEDNDYENDNEQQQIEQRDGRELGED</sequence>
<dbReference type="Proteomes" id="UP000681722">
    <property type="component" value="Unassembled WGS sequence"/>
</dbReference>
<organism evidence="2 3">
    <name type="scientific">Didymodactylos carnosus</name>
    <dbReference type="NCBI Taxonomy" id="1234261"/>
    <lineage>
        <taxon>Eukaryota</taxon>
        <taxon>Metazoa</taxon>
        <taxon>Spiralia</taxon>
        <taxon>Gnathifera</taxon>
        <taxon>Rotifera</taxon>
        <taxon>Eurotatoria</taxon>
        <taxon>Bdelloidea</taxon>
        <taxon>Philodinida</taxon>
        <taxon>Philodinidae</taxon>
        <taxon>Didymodactylos</taxon>
    </lineage>
</organism>
<feature type="non-terminal residue" evidence="2">
    <location>
        <position position="1"/>
    </location>
</feature>
<feature type="region of interest" description="Disordered" evidence="1">
    <location>
        <begin position="36"/>
        <end position="62"/>
    </location>
</feature>
<dbReference type="EMBL" id="CAJOBC010103587">
    <property type="protein sequence ID" value="CAF4486800.1"/>
    <property type="molecule type" value="Genomic_DNA"/>
</dbReference>
<comment type="caution">
    <text evidence="2">The sequence shown here is derived from an EMBL/GenBank/DDBJ whole genome shotgun (WGS) entry which is preliminary data.</text>
</comment>
<evidence type="ECO:0000313" key="2">
    <source>
        <dbReference type="EMBL" id="CAF4486800.1"/>
    </source>
</evidence>